<feature type="domain" description="Pesticidal crystal protein Cry22Aa Ig-like" evidence="1">
    <location>
        <begin position="26"/>
        <end position="90"/>
    </location>
</feature>
<sequence length="119" mass="12372">MVAAAGQTAGPSPLSIATSALQPPVIELNGNASSTIELGDTYNNLGARIVAPESDLNLGIVIVLDGATTIQVSIDTTTPGEHTILYTVTSPTTGLTGSVMLHHYQRTRRAFDLAGINER</sequence>
<dbReference type="AlphaFoldDB" id="A0A3M9XKB8"/>
<evidence type="ECO:0000313" key="3">
    <source>
        <dbReference type="Proteomes" id="UP000268623"/>
    </source>
</evidence>
<organism evidence="2 3">
    <name type="scientific">Methylocystis hirsuta</name>
    <dbReference type="NCBI Taxonomy" id="369798"/>
    <lineage>
        <taxon>Bacteria</taxon>
        <taxon>Pseudomonadati</taxon>
        <taxon>Pseudomonadota</taxon>
        <taxon>Alphaproteobacteria</taxon>
        <taxon>Hyphomicrobiales</taxon>
        <taxon>Methylocystaceae</taxon>
        <taxon>Methylocystis</taxon>
    </lineage>
</organism>
<protein>
    <submittedName>
        <fullName evidence="2">DUF5011 domain-containing protein</fullName>
    </submittedName>
</protein>
<accession>A0A3M9XKB8</accession>
<comment type="caution">
    <text evidence="2">The sequence shown here is derived from an EMBL/GenBank/DDBJ whole genome shotgun (WGS) entry which is preliminary data.</text>
</comment>
<reference evidence="2 3" key="1">
    <citation type="submission" date="2018-08" db="EMBL/GenBank/DDBJ databases">
        <title>Genome sequence of Methylocystis hirsuta CSC1, a methanotroph able to accumulate PHAs.</title>
        <authorList>
            <person name="Bordel S."/>
            <person name="Rodriguez E."/>
            <person name="Gancedo J."/>
            <person name="Munoz R."/>
        </authorList>
    </citation>
    <scope>NUCLEOTIDE SEQUENCE [LARGE SCALE GENOMIC DNA]</scope>
    <source>
        <strain evidence="2 3">CSC1</strain>
    </source>
</reference>
<keyword evidence="3" id="KW-1185">Reference proteome</keyword>
<name>A0A3M9XKB8_9HYPH</name>
<dbReference type="Pfam" id="PF16403">
    <property type="entry name" value="Bact_surface_Ig-like"/>
    <property type="match status" value="1"/>
</dbReference>
<dbReference type="InterPro" id="IPR032179">
    <property type="entry name" value="Cry22Aa_Ig-like"/>
</dbReference>
<dbReference type="InterPro" id="IPR013783">
    <property type="entry name" value="Ig-like_fold"/>
</dbReference>
<proteinExistence type="predicted"/>
<evidence type="ECO:0000313" key="2">
    <source>
        <dbReference type="EMBL" id="RNJ48649.1"/>
    </source>
</evidence>
<dbReference type="Proteomes" id="UP000268623">
    <property type="component" value="Unassembled WGS sequence"/>
</dbReference>
<gene>
    <name evidence="2" type="ORF">D1O30_02405</name>
</gene>
<evidence type="ECO:0000259" key="1">
    <source>
        <dbReference type="Pfam" id="PF16403"/>
    </source>
</evidence>
<dbReference type="Gene3D" id="2.60.40.10">
    <property type="entry name" value="Immunoglobulins"/>
    <property type="match status" value="1"/>
</dbReference>
<dbReference type="EMBL" id="QWDD01000001">
    <property type="protein sequence ID" value="RNJ48649.1"/>
    <property type="molecule type" value="Genomic_DNA"/>
</dbReference>